<gene>
    <name evidence="1" type="ORF">ElyMa_001502800</name>
</gene>
<dbReference type="AlphaFoldDB" id="A0AAV4J4J3"/>
<organism evidence="1 2">
    <name type="scientific">Elysia marginata</name>
    <dbReference type="NCBI Taxonomy" id="1093978"/>
    <lineage>
        <taxon>Eukaryota</taxon>
        <taxon>Metazoa</taxon>
        <taxon>Spiralia</taxon>
        <taxon>Lophotrochozoa</taxon>
        <taxon>Mollusca</taxon>
        <taxon>Gastropoda</taxon>
        <taxon>Heterobranchia</taxon>
        <taxon>Euthyneura</taxon>
        <taxon>Panpulmonata</taxon>
        <taxon>Sacoglossa</taxon>
        <taxon>Placobranchoidea</taxon>
        <taxon>Plakobranchidae</taxon>
        <taxon>Elysia</taxon>
    </lineage>
</organism>
<evidence type="ECO:0000313" key="1">
    <source>
        <dbReference type="EMBL" id="GFS17702.1"/>
    </source>
</evidence>
<proteinExistence type="predicted"/>
<name>A0AAV4J4J3_9GAST</name>
<dbReference type="PANTHER" id="PTHR19446">
    <property type="entry name" value="REVERSE TRANSCRIPTASES"/>
    <property type="match status" value="1"/>
</dbReference>
<keyword evidence="1" id="KW-0548">Nucleotidyltransferase</keyword>
<dbReference type="Proteomes" id="UP000762676">
    <property type="component" value="Unassembled WGS sequence"/>
</dbReference>
<keyword evidence="1" id="KW-0695">RNA-directed DNA polymerase</keyword>
<dbReference type="GO" id="GO:0003964">
    <property type="term" value="F:RNA-directed DNA polymerase activity"/>
    <property type="evidence" value="ECO:0007669"/>
    <property type="project" value="UniProtKB-KW"/>
</dbReference>
<evidence type="ECO:0000313" key="2">
    <source>
        <dbReference type="Proteomes" id="UP000762676"/>
    </source>
</evidence>
<keyword evidence="2" id="KW-1185">Reference proteome</keyword>
<comment type="caution">
    <text evidence="1">The sequence shown here is derived from an EMBL/GenBank/DDBJ whole genome shotgun (WGS) entry which is preliminary data.</text>
</comment>
<protein>
    <submittedName>
        <fullName evidence="1">RNA-directed DNA polymerase from mobile element jockey</fullName>
    </submittedName>
</protein>
<reference evidence="1 2" key="1">
    <citation type="journal article" date="2021" name="Elife">
        <title>Chloroplast acquisition without the gene transfer in kleptoplastic sea slugs, Plakobranchus ocellatus.</title>
        <authorList>
            <person name="Maeda T."/>
            <person name="Takahashi S."/>
            <person name="Yoshida T."/>
            <person name="Shimamura S."/>
            <person name="Takaki Y."/>
            <person name="Nagai Y."/>
            <person name="Toyoda A."/>
            <person name="Suzuki Y."/>
            <person name="Arimoto A."/>
            <person name="Ishii H."/>
            <person name="Satoh N."/>
            <person name="Nishiyama T."/>
            <person name="Hasebe M."/>
            <person name="Maruyama T."/>
            <person name="Minagawa J."/>
            <person name="Obokata J."/>
            <person name="Shigenobu S."/>
        </authorList>
    </citation>
    <scope>NUCLEOTIDE SEQUENCE [LARGE SCALE GENOMIC DNA]</scope>
</reference>
<keyword evidence="1" id="KW-0808">Transferase</keyword>
<sequence length="400" mass="46067">MSWQRYVSGLNSHTSMKSVWRKIRKIKGKTSTPKSLLKKDNQMITNSKENCNLFAQTFSKNSSSENYPRHFQKIKTTKEKAVLDFASDNTESYNKPFLMSGLKAPLKKSNETAAGPDGIYYQFLTHLPSKCLYILLTILNDIWSSGIIPPSWKEANIIPIPKPNRDPSEPNNYRPIALTSCLCKTLERMVNDRLVWVLQSQIVYGSAKNHIRKQLDPIHHQSLGIALGAFRTSLVKSLYAETRECSLALRRQKLSMNYYLKIKSLPNNPCYNTISNAPSSELFDRSNTVPPFGTRTLPDILNADIDPRKIDDRYEKMPAPWEEHNITFDLSLTSFKKQDTSETVFRQEFAQLREKYAAYKEALTDGSKSEKVAKRILMNQKRRVLTMIPQFLMQNLRVYH</sequence>
<dbReference type="EMBL" id="BMAT01002967">
    <property type="protein sequence ID" value="GFS17702.1"/>
    <property type="molecule type" value="Genomic_DNA"/>
</dbReference>
<accession>A0AAV4J4J3</accession>